<sequence>MGSALTKRKGRLKILKDPFRRPPSRKILKMTIKNKTRYLLSCLMLCSAPLVSAQTQPDWSTIFKSFENGCQFDKRLGKLLDSFSDINYSWNDKDSKYQNLRLNYPNRVNLPKAYRDLAHPPMTLHRAEFSEDGEPFILDQTRLKLSGTYYGLPVVHISQTFQIETAGYSYTRLLLDVPPEQARKVLKGKYRPVRKYSLILEEYETLQAKLKPINVNGKAQTILECAFVHG</sequence>
<accession>C6M4I7</accession>
<comment type="caution">
    <text evidence="1">The sequence shown here is derived from an EMBL/GenBank/DDBJ whole genome shotgun (WGS) entry which is preliminary data.</text>
</comment>
<keyword evidence="2" id="KW-1185">Reference proteome</keyword>
<proteinExistence type="predicted"/>
<evidence type="ECO:0000313" key="1">
    <source>
        <dbReference type="EMBL" id="EET44770.1"/>
    </source>
</evidence>
<dbReference type="Proteomes" id="UP000005365">
    <property type="component" value="Unassembled WGS sequence"/>
</dbReference>
<dbReference type="AlphaFoldDB" id="C6M4I7"/>
<evidence type="ECO:0000313" key="2">
    <source>
        <dbReference type="Proteomes" id="UP000005365"/>
    </source>
</evidence>
<dbReference type="EMBL" id="ACKO02000007">
    <property type="protein sequence ID" value="EET44770.1"/>
    <property type="molecule type" value="Genomic_DNA"/>
</dbReference>
<reference evidence="1" key="1">
    <citation type="submission" date="2009-07" db="EMBL/GenBank/DDBJ databases">
        <authorList>
            <person name="Weinstock G."/>
            <person name="Sodergren E."/>
            <person name="Clifton S."/>
            <person name="Fulton L."/>
            <person name="Fulton B."/>
            <person name="Courtney L."/>
            <person name="Fronick C."/>
            <person name="Harrison M."/>
            <person name="Strong C."/>
            <person name="Farmer C."/>
            <person name="Delahaunty K."/>
            <person name="Markovic C."/>
            <person name="Hall O."/>
            <person name="Minx P."/>
            <person name="Tomlinson C."/>
            <person name="Mitreva M."/>
            <person name="Nelson J."/>
            <person name="Hou S."/>
            <person name="Wollam A."/>
            <person name="Pepin K.H."/>
            <person name="Johnson M."/>
            <person name="Bhonagiri V."/>
            <person name="Nash W.E."/>
            <person name="Warren W."/>
            <person name="Chinwalla A."/>
            <person name="Mardis E.R."/>
            <person name="Wilson R.K."/>
        </authorList>
    </citation>
    <scope>NUCLEOTIDE SEQUENCE [LARGE SCALE GENOMIC DNA]</scope>
    <source>
        <strain evidence="1">ATCC 29256</strain>
    </source>
</reference>
<organism evidence="1 2">
    <name type="scientific">Neisseria sicca ATCC 29256</name>
    <dbReference type="NCBI Taxonomy" id="547045"/>
    <lineage>
        <taxon>Bacteria</taxon>
        <taxon>Pseudomonadati</taxon>
        <taxon>Pseudomonadota</taxon>
        <taxon>Betaproteobacteria</taxon>
        <taxon>Neisseriales</taxon>
        <taxon>Neisseriaceae</taxon>
        <taxon>Neisseria</taxon>
    </lineage>
</organism>
<protein>
    <submittedName>
        <fullName evidence="1">Uncharacterized protein</fullName>
    </submittedName>
</protein>
<name>C6M4I7_NEISI</name>
<gene>
    <name evidence="1" type="ORF">NEISICOT_01433</name>
</gene>